<feature type="compositionally biased region" description="Polar residues" evidence="2">
    <location>
        <begin position="839"/>
        <end position="854"/>
    </location>
</feature>
<feature type="compositionally biased region" description="Basic and acidic residues" evidence="2">
    <location>
        <begin position="1812"/>
        <end position="1835"/>
    </location>
</feature>
<feature type="compositionally biased region" description="Low complexity" evidence="2">
    <location>
        <begin position="1052"/>
        <end position="1063"/>
    </location>
</feature>
<feature type="region of interest" description="Disordered" evidence="2">
    <location>
        <begin position="308"/>
        <end position="336"/>
    </location>
</feature>
<feature type="coiled-coil region" evidence="1">
    <location>
        <begin position="123"/>
        <end position="189"/>
    </location>
</feature>
<feature type="compositionally biased region" description="Low complexity" evidence="2">
    <location>
        <begin position="795"/>
        <end position="805"/>
    </location>
</feature>
<feature type="compositionally biased region" description="Polar residues" evidence="2">
    <location>
        <begin position="903"/>
        <end position="912"/>
    </location>
</feature>
<feature type="region of interest" description="Disordered" evidence="2">
    <location>
        <begin position="646"/>
        <end position="917"/>
    </location>
</feature>
<sequence length="1871" mass="200971">MREKLMQELEEERGLRLQSERRLREVAAESELGRAQMVSLQQHFSRMEETVRSLLQNQGVLEHTAMDTVDLMKAYKDKLSEEVRKQRESLEKPGPPEAEVELQSDSDADGDGSGAEGDKDKESKLLLERLRALEAENSALAMENESQREQYERCLDEVANQVVQALLTQKDLREECLKLRTRVFDLEQQNRTLSVLFQQRVRPASDLLLQKLHSKIMGLSVGDLSLEPERSKGFLLSRSTDSPPHDTQLNGKAGLPVGKCPSQLSLTVPVAVYSRSSCSSSELSISSACSDFSNSSYTWNEGKPSSLTWEKRGSLGSSAPSNICAPPEEQPPTRRKECHILEGLKRLQRRRPKQSPSLISKSGYKDCMNSNEGIYSLGLKSGGQGVAKAPTTGKSVAVGSRGNRKFAYDSDDADDESSRAPPGGDCWTYSTRLTHSLSDSLCSWEGGQGGGDVPQDPQMVTYDSKELPEKLIPSILNSFRTGGKTQASLSSFLLPFEVSPTEADHTLLRLSDTDEAEDLRTESSSGGERPERDAGQTSDTQAERRCHGRTQSADGRPRPLSLLLQQKAAKSTQSEESVAAIFDADGEPIELGTQHVTTMATVSARIPMSQASSAPLAEYSVLVPQEETGDQRGSNATNYSVLESPEKPAELLSHGTVSKASSREGSARSFENAEANVTSQQKLIKPSYSRAHKVHSVPPMHSVSSTKANLTKIPARGRGSPMKATKGSTVEMGTGNAGTIPAYSGQERSPSSPPVKLSRFIKPPGSGSSGGCSQSSKTSQAGSRLPSRTEWAKNPSSSIPGSPLLSRRHLEHIEYGEQPTRDGQQQEVRSPSPPPPPGRTTSLLIRPNYDSSPQAPKVDAGHSTETIPQKLVEGSGHHLQKSTAASSQTPTRGSPKRGPIKLFNSSSASGQNLDPHETVAKGSRNILQKGSSLQSTLGGKKVGLERESGYPMLYKTSGSLPTSLQGHIQSVTEPQTPQAAPGSIGLGTSPQNSVERASKMTRIPMGFKALVKSPSSQKESSSIAAKQDKDHVNTACKGTSTPSSLDPRGIPSASLTVASALASPKHEGRLGTRSGSMDRNLPSPQLAEHEEACERMDGESRLFKRSISVTTKPHLKPALGMNGAKARSQSFSTNYMERPNIVSSDGPGKIRTQIITNTGERGNSLTRQSSLGDGFQLRSTTGLGEAPPSCSFSRPGLYVSTSSSQPSLPIKGAPKASPKGDAVRAMPKGEAGVSSPQKEIRNPPLADRFGLKSSARQPAKVAPQLQPDTPSSPICSPDSPQEAIGSRSLGPGKVDPTKNGLKQGQGKRPEEAEKLASSTACTIEEKVMMGIQENMQRGQGQDKTQVPEGKQKTGPSLANWFGLRKSKLPALGGKKADATKGKEEKKELKMGSVLGGKQLKLDKKKEKKKAEIQHKGSCEQAAMESNDKLSLIMDGCSVQMGHLTNQIQNSTSYVGKDLLMKEFLNRSTAKGDSHGAPLSGIPAGAPGLPRNNGTTTGDSEKHTETATKIATQKINHNAENEEVSETTCQDHMIGSSCQMRTLDSGIGTFPLPDSVSRATGRHLPKSASTPERALAMPTEPPQDPPPTLLPRWKVPSRPETGPRPHSGIGASLSDPTMKGSKDVPDPQSRLPKPSTSSGINPKKTTPSNHSLSPTQTTGPYNNQTEKRKIGRDHASPSERALHVCTYSGSSCSEADTEPEDDTSVKHHTHETPPSKSKTGKSVNQEGMKRSSMGNRLSIMDLYQQEVLTHYEKEERRAVSKYNSSGTEGKVGDTQSKMNEHDETSSEKKKTGFLGVSLESLNKLNSNSGGSIRDGERRSSIEKPLREQVELGRTDEASSSCSEKPGVDNLGSLSDSLYDSFSSCASQGSNDV</sequence>
<proteinExistence type="predicted"/>
<feature type="compositionally biased region" description="Polar residues" evidence="2">
    <location>
        <begin position="881"/>
        <end position="892"/>
    </location>
</feature>
<dbReference type="Pfam" id="PF15246">
    <property type="entry name" value="NCKAP5"/>
    <property type="match status" value="1"/>
</dbReference>
<feature type="compositionally biased region" description="Polar residues" evidence="2">
    <location>
        <begin position="1333"/>
        <end position="1344"/>
    </location>
</feature>
<feature type="compositionally biased region" description="Low complexity" evidence="2">
    <location>
        <begin position="1013"/>
        <end position="1022"/>
    </location>
</feature>
<feature type="region of interest" description="Disordered" evidence="2">
    <location>
        <begin position="386"/>
        <end position="425"/>
    </location>
</feature>
<feature type="region of interest" description="Disordered" evidence="2">
    <location>
        <begin position="1548"/>
        <end position="1736"/>
    </location>
</feature>
<protein>
    <recommendedName>
        <fullName evidence="3">Nck-associated protein 5 C-terminal domain-containing protein</fullName>
    </recommendedName>
</protein>
<keyword evidence="1" id="KW-0175">Coiled coil</keyword>
<feature type="compositionally biased region" description="Polar residues" evidence="2">
    <location>
        <begin position="1711"/>
        <end position="1724"/>
    </location>
</feature>
<feature type="region of interest" description="Disordered" evidence="2">
    <location>
        <begin position="82"/>
        <end position="121"/>
    </location>
</feature>
<feature type="compositionally biased region" description="Basic and acidic residues" evidence="2">
    <location>
        <begin position="1777"/>
        <end position="1789"/>
    </location>
</feature>
<evidence type="ECO:0000256" key="1">
    <source>
        <dbReference type="SAM" id="Coils"/>
    </source>
</evidence>
<dbReference type="InterPro" id="IPR032769">
    <property type="entry name" value="NCKAP5_C"/>
</dbReference>
<name>A0A8T3DYL1_9TELE</name>
<feature type="compositionally biased region" description="Polar residues" evidence="2">
    <location>
        <begin position="1633"/>
        <end position="1663"/>
    </location>
</feature>
<feature type="compositionally biased region" description="Polar residues" evidence="2">
    <location>
        <begin position="1760"/>
        <end position="1776"/>
    </location>
</feature>
<dbReference type="PANTHER" id="PTHR21740">
    <property type="entry name" value="NCK-ASSOCIATED PROTEIN 5"/>
    <property type="match status" value="1"/>
</dbReference>
<evidence type="ECO:0000313" key="4">
    <source>
        <dbReference type="EMBL" id="KAI1899375.1"/>
    </source>
</evidence>
<accession>A0A8T3DYL1</accession>
<dbReference type="GO" id="GO:0007019">
    <property type="term" value="P:microtubule depolymerization"/>
    <property type="evidence" value="ECO:0007669"/>
    <property type="project" value="TreeGrafter"/>
</dbReference>
<feature type="region of interest" description="Disordered" evidence="2">
    <location>
        <begin position="1011"/>
        <end position="1086"/>
    </location>
</feature>
<feature type="compositionally biased region" description="Low complexity" evidence="2">
    <location>
        <begin position="1796"/>
        <end position="1810"/>
    </location>
</feature>
<feature type="compositionally biased region" description="Pro residues" evidence="2">
    <location>
        <begin position="1578"/>
        <end position="1588"/>
    </location>
</feature>
<keyword evidence="5" id="KW-1185">Reference proteome</keyword>
<feature type="compositionally biased region" description="Basic and acidic residues" evidence="2">
    <location>
        <begin position="82"/>
        <end position="91"/>
    </location>
</feature>
<dbReference type="GO" id="GO:0001578">
    <property type="term" value="P:microtubule bundle formation"/>
    <property type="evidence" value="ECO:0007669"/>
    <property type="project" value="TreeGrafter"/>
</dbReference>
<feature type="domain" description="Nck-associated protein 5 C-terminal" evidence="3">
    <location>
        <begin position="1321"/>
        <end position="1581"/>
    </location>
</feature>
<organism evidence="4 5">
    <name type="scientific">Albula goreensis</name>
    <dbReference type="NCBI Taxonomy" id="1534307"/>
    <lineage>
        <taxon>Eukaryota</taxon>
        <taxon>Metazoa</taxon>
        <taxon>Chordata</taxon>
        <taxon>Craniata</taxon>
        <taxon>Vertebrata</taxon>
        <taxon>Euteleostomi</taxon>
        <taxon>Actinopterygii</taxon>
        <taxon>Neopterygii</taxon>
        <taxon>Teleostei</taxon>
        <taxon>Albuliformes</taxon>
        <taxon>Albulidae</taxon>
        <taxon>Albula</taxon>
    </lineage>
</organism>
<evidence type="ECO:0000256" key="2">
    <source>
        <dbReference type="SAM" id="MobiDB-lite"/>
    </source>
</evidence>
<feature type="compositionally biased region" description="Acidic residues" evidence="2">
    <location>
        <begin position="98"/>
        <end position="110"/>
    </location>
</feature>
<reference evidence="4" key="1">
    <citation type="submission" date="2021-01" db="EMBL/GenBank/DDBJ databases">
        <authorList>
            <person name="Zahm M."/>
            <person name="Roques C."/>
            <person name="Cabau C."/>
            <person name="Klopp C."/>
            <person name="Donnadieu C."/>
            <person name="Jouanno E."/>
            <person name="Lampietro C."/>
            <person name="Louis A."/>
            <person name="Herpin A."/>
            <person name="Echchiki A."/>
            <person name="Berthelot C."/>
            <person name="Parey E."/>
            <person name="Roest-Crollius H."/>
            <person name="Braasch I."/>
            <person name="Postlethwait J."/>
            <person name="Bobe J."/>
            <person name="Montfort J."/>
            <person name="Bouchez O."/>
            <person name="Begum T."/>
            <person name="Mejri S."/>
            <person name="Adams A."/>
            <person name="Chen W.-J."/>
            <person name="Guiguen Y."/>
        </authorList>
    </citation>
    <scope>NUCLEOTIDE SEQUENCE</scope>
    <source>
        <tissue evidence="4">Blood</tissue>
    </source>
</reference>
<feature type="compositionally biased region" description="Basic and acidic residues" evidence="2">
    <location>
        <begin position="1664"/>
        <end position="1681"/>
    </location>
</feature>
<dbReference type="GO" id="GO:0035371">
    <property type="term" value="C:microtubule plus-end"/>
    <property type="evidence" value="ECO:0007669"/>
    <property type="project" value="TreeGrafter"/>
</dbReference>
<dbReference type="OrthoDB" id="8930856at2759"/>
<feature type="region of interest" description="Disordered" evidence="2">
    <location>
        <begin position="973"/>
        <end position="992"/>
    </location>
</feature>
<gene>
    <name evidence="4" type="ORF">AGOR_G00061130</name>
</gene>
<dbReference type="Proteomes" id="UP000829720">
    <property type="component" value="Unassembled WGS sequence"/>
</dbReference>
<feature type="compositionally biased region" description="Low complexity" evidence="2">
    <location>
        <begin position="696"/>
        <end position="705"/>
    </location>
</feature>
<feature type="region of interest" description="Disordered" evidence="2">
    <location>
        <begin position="1179"/>
        <end position="1359"/>
    </location>
</feature>
<evidence type="ECO:0000259" key="3">
    <source>
        <dbReference type="Pfam" id="PF15246"/>
    </source>
</evidence>
<feature type="region of interest" description="Disordered" evidence="2">
    <location>
        <begin position="505"/>
        <end position="577"/>
    </location>
</feature>
<dbReference type="PANTHER" id="PTHR21740:SF0">
    <property type="entry name" value="NCK-ASSOCIATED PROTEIN 5"/>
    <property type="match status" value="1"/>
</dbReference>
<feature type="region of interest" description="Disordered" evidence="2">
    <location>
        <begin position="1753"/>
        <end position="1848"/>
    </location>
</feature>
<dbReference type="EMBL" id="JAERUA010000005">
    <property type="protein sequence ID" value="KAI1899375.1"/>
    <property type="molecule type" value="Genomic_DNA"/>
</dbReference>
<feature type="region of interest" description="Disordered" evidence="2">
    <location>
        <begin position="1469"/>
        <end position="1503"/>
    </location>
</feature>
<comment type="caution">
    <text evidence="4">The sequence shown here is derived from an EMBL/GenBank/DDBJ whole genome shotgun (WGS) entry which is preliminary data.</text>
</comment>
<dbReference type="InterPro" id="IPR026163">
    <property type="entry name" value="Nckap5l"/>
</dbReference>
<evidence type="ECO:0000313" key="5">
    <source>
        <dbReference type="Proteomes" id="UP000829720"/>
    </source>
</evidence>